<reference evidence="6 8" key="1">
    <citation type="submission" date="2016-01" db="EMBL/GenBank/DDBJ databases">
        <title>Genome sequence of the acidophilic iron oxidising Ferrovum strain Z-31.</title>
        <authorList>
            <person name="Poehlein A."/>
            <person name="Ullrich S.R."/>
            <person name="Schloemann M."/>
            <person name="Muehling M."/>
            <person name="Daniel R."/>
        </authorList>
    </citation>
    <scope>NUCLEOTIDE SEQUENCE [LARGE SCALE GENOMIC DNA]</scope>
    <source>
        <strain evidence="6 8">Z-31</strain>
    </source>
</reference>
<dbReference type="GO" id="GO:0005829">
    <property type="term" value="C:cytosol"/>
    <property type="evidence" value="ECO:0007669"/>
    <property type="project" value="TreeGrafter"/>
</dbReference>
<accession>A0A149VZ33</accession>
<evidence type="ECO:0000256" key="5">
    <source>
        <dbReference type="HAMAP-Rule" id="MF_00765"/>
    </source>
</evidence>
<dbReference type="PIRSF" id="PIRSF016183">
    <property type="entry name" value="UCP016183"/>
    <property type="match status" value="1"/>
</dbReference>
<dbReference type="PATRIC" id="fig|1789004.3.peg.867"/>
<dbReference type="Proteomes" id="UP000075653">
    <property type="component" value="Unassembled WGS sequence"/>
</dbReference>
<dbReference type="Pfam" id="PF04751">
    <property type="entry name" value="DarP"/>
    <property type="match status" value="1"/>
</dbReference>
<dbReference type="GO" id="GO:1902626">
    <property type="term" value="P:assembly of large subunit precursor of preribosome"/>
    <property type="evidence" value="ECO:0007669"/>
    <property type="project" value="UniProtKB-UniRule"/>
</dbReference>
<reference evidence="7" key="2">
    <citation type="submission" date="2021-02" db="EMBL/GenBank/DDBJ databases">
        <title>Comparative genomics of Ferrovum myxofaciens strains, predominant extremophile bacteria forming large biofilm stalactites in acid mine ecosystems.</title>
        <authorList>
            <person name="Burkartova K."/>
            <person name="Ridl J."/>
            <person name="Pajer P."/>
            <person name="Falteisek L."/>
        </authorList>
    </citation>
    <scope>NUCLEOTIDE SEQUENCE</scope>
    <source>
        <strain evidence="7">MI1III</strain>
    </source>
</reference>
<evidence type="ECO:0000313" key="6">
    <source>
        <dbReference type="EMBL" id="KXW58456.1"/>
    </source>
</evidence>
<dbReference type="HAMAP" id="MF_00765">
    <property type="entry name" value="DarP"/>
    <property type="match status" value="1"/>
</dbReference>
<dbReference type="EMBL" id="CP071137">
    <property type="protein sequence ID" value="QWY76313.1"/>
    <property type="molecule type" value="Genomic_DNA"/>
</dbReference>
<accession>A0A8F3IJ30</accession>
<dbReference type="GO" id="GO:0043022">
    <property type="term" value="F:ribosome binding"/>
    <property type="evidence" value="ECO:0007669"/>
    <property type="project" value="UniProtKB-UniRule"/>
</dbReference>
<dbReference type="RefSeq" id="WP_160171548.1">
    <property type="nucleotide sequence ID" value="NZ_CP053675.1"/>
</dbReference>
<keyword evidence="2 5" id="KW-0690">Ribosome biogenesis</keyword>
<dbReference type="CDD" id="cd16331">
    <property type="entry name" value="YjgA-like"/>
    <property type="match status" value="1"/>
</dbReference>
<dbReference type="Proteomes" id="UP000683551">
    <property type="component" value="Chromosome"/>
</dbReference>
<evidence type="ECO:0000313" key="7">
    <source>
        <dbReference type="EMBL" id="QWY76313.1"/>
    </source>
</evidence>
<dbReference type="GO" id="GO:0019843">
    <property type="term" value="F:rRNA binding"/>
    <property type="evidence" value="ECO:0007669"/>
    <property type="project" value="UniProtKB-UniRule"/>
</dbReference>
<comment type="function">
    <text evidence="5">Member of a network of 50S ribosomal subunit biogenesis factors which assembles along the 30S-50S interface, preventing incorrect 23S rRNA structures from forming. Promotes peptidyl transferase center (PTC) maturation.</text>
</comment>
<sequence>MEFWKTVHSEELLSKTQRKRDMEALQALGEALVALKPPQLRTLDLPDPLLQAILDAKTIHAHGGLRRQFQYIGKLMRHVDPAPIREYLDRLNGHSHAATAAMHRTERWRERMMEDVSLVDLFARDYPAVDRQHLRQQVLAAQRERILHKPPRHFRALFHTLAPFLEAVSPVSHEESDL</sequence>
<dbReference type="GeneID" id="301709534"/>
<keyword evidence="3 5" id="KW-0699">rRNA-binding</keyword>
<dbReference type="InterPro" id="IPR006839">
    <property type="entry name" value="DarP"/>
</dbReference>
<evidence type="ECO:0000313" key="8">
    <source>
        <dbReference type="Proteomes" id="UP000075653"/>
    </source>
</evidence>
<organism evidence="6 8">
    <name type="scientific">Ferrovum myxofaciens</name>
    <dbReference type="NCBI Taxonomy" id="416213"/>
    <lineage>
        <taxon>Bacteria</taxon>
        <taxon>Pseudomonadati</taxon>
        <taxon>Pseudomonadota</taxon>
        <taxon>Betaproteobacteria</taxon>
        <taxon>Ferrovales</taxon>
        <taxon>Ferrovaceae</taxon>
        <taxon>Ferrovum</taxon>
    </lineage>
</organism>
<comment type="subcellular location">
    <subcellularLocation>
        <location evidence="5">Cytoplasm</location>
    </subcellularLocation>
    <text evidence="5">Associates with late stage pre-50S ribosomal subunits.</text>
</comment>
<dbReference type="EMBL" id="LRRD01000013">
    <property type="protein sequence ID" value="KXW58456.1"/>
    <property type="molecule type" value="Genomic_DNA"/>
</dbReference>
<dbReference type="PANTHER" id="PTHR38101:SF1">
    <property type="entry name" value="UPF0307 PROTEIN YJGA"/>
    <property type="match status" value="1"/>
</dbReference>
<keyword evidence="1 5" id="KW-0963">Cytoplasm</keyword>
<keyword evidence="8" id="KW-1185">Reference proteome</keyword>
<evidence type="ECO:0000256" key="2">
    <source>
        <dbReference type="ARBA" id="ARBA00022517"/>
    </source>
</evidence>
<dbReference type="Gene3D" id="1.10.60.30">
    <property type="entry name" value="PSPTO4464-like domains"/>
    <property type="match status" value="2"/>
</dbReference>
<proteinExistence type="inferred from homology"/>
<dbReference type="PANTHER" id="PTHR38101">
    <property type="entry name" value="UPF0307 PROTEIN YJGA"/>
    <property type="match status" value="1"/>
</dbReference>
<evidence type="ECO:0000256" key="1">
    <source>
        <dbReference type="ARBA" id="ARBA00022490"/>
    </source>
</evidence>
<dbReference type="InterPro" id="IPR023153">
    <property type="entry name" value="DarP_sf"/>
</dbReference>
<dbReference type="SUPFAM" id="SSF158710">
    <property type="entry name" value="PSPTO4464-like"/>
    <property type="match status" value="1"/>
</dbReference>
<evidence type="ECO:0000256" key="4">
    <source>
        <dbReference type="ARBA" id="ARBA00022884"/>
    </source>
</evidence>
<keyword evidence="4 5" id="KW-0694">RNA-binding</keyword>
<evidence type="ECO:0000256" key="3">
    <source>
        <dbReference type="ARBA" id="ARBA00022730"/>
    </source>
</evidence>
<name>A0A8F3IJ30_9PROT</name>
<comment type="similarity">
    <text evidence="5">Belongs to the DarP family.</text>
</comment>
<gene>
    <name evidence="5" type="primary">darP</name>
    <name evidence="6" type="ORF">FEMY_08550</name>
    <name evidence="7" type="ORF">JZL65_07240</name>
</gene>
<protein>
    <recommendedName>
        <fullName evidence="5">Dual-action ribosomal maturation protein DarP</fullName>
    </recommendedName>
    <alternativeName>
        <fullName evidence="5">Large ribosomal subunit assembly factor DarP</fullName>
    </alternativeName>
</protein>
<dbReference type="NCBIfam" id="NF003593">
    <property type="entry name" value="PRK05255.1-1"/>
    <property type="match status" value="1"/>
</dbReference>
<dbReference type="OrthoDB" id="5293604at2"/>
<dbReference type="AlphaFoldDB" id="A0A8F3IJ30"/>